<evidence type="ECO:0000256" key="1">
    <source>
        <dbReference type="ARBA" id="ARBA00022729"/>
    </source>
</evidence>
<dbReference type="Pfam" id="PF01551">
    <property type="entry name" value="Peptidase_M23"/>
    <property type="match status" value="1"/>
</dbReference>
<dbReference type="InterPro" id="IPR050570">
    <property type="entry name" value="Cell_wall_metabolism_enzyme"/>
</dbReference>
<dbReference type="HOGENOM" id="CLU_453243_0_0_3"/>
<accession>K9YS68</accession>
<dbReference type="KEGG" id="dsl:Dacsa_0148"/>
<dbReference type="InterPro" id="IPR011055">
    <property type="entry name" value="Dup_hybrid_motif"/>
</dbReference>
<dbReference type="RefSeq" id="WP_015227976.1">
    <property type="nucleotide sequence ID" value="NC_019780.1"/>
</dbReference>
<dbReference type="AlphaFoldDB" id="K9YS68"/>
<dbReference type="CDD" id="cd12797">
    <property type="entry name" value="M23_peptidase"/>
    <property type="match status" value="1"/>
</dbReference>
<feature type="compositionally biased region" description="Polar residues" evidence="2">
    <location>
        <begin position="152"/>
        <end position="162"/>
    </location>
</feature>
<evidence type="ECO:0000259" key="4">
    <source>
        <dbReference type="Pfam" id="PF01551"/>
    </source>
</evidence>
<organism evidence="5 6">
    <name type="scientific">Dactylococcopsis salina (strain PCC 8305)</name>
    <name type="common">Myxobactron salinum</name>
    <dbReference type="NCBI Taxonomy" id="13035"/>
    <lineage>
        <taxon>Bacteria</taxon>
        <taxon>Bacillati</taxon>
        <taxon>Cyanobacteriota</taxon>
        <taxon>Cyanophyceae</taxon>
        <taxon>Nodosilineales</taxon>
        <taxon>Cymatolegaceae</taxon>
        <taxon>Dactylococcopsis</taxon>
    </lineage>
</organism>
<keyword evidence="3" id="KW-0812">Transmembrane</keyword>
<feature type="transmembrane region" description="Helical" evidence="3">
    <location>
        <begin position="20"/>
        <end position="41"/>
    </location>
</feature>
<feature type="compositionally biased region" description="Polar residues" evidence="2">
    <location>
        <begin position="581"/>
        <end position="596"/>
    </location>
</feature>
<dbReference type="eggNOG" id="COG0739">
    <property type="taxonomic scope" value="Bacteria"/>
</dbReference>
<dbReference type="PANTHER" id="PTHR21666">
    <property type="entry name" value="PEPTIDASE-RELATED"/>
    <property type="match status" value="1"/>
</dbReference>
<evidence type="ECO:0000256" key="3">
    <source>
        <dbReference type="SAM" id="Phobius"/>
    </source>
</evidence>
<feature type="region of interest" description="Disordered" evidence="2">
    <location>
        <begin position="185"/>
        <end position="207"/>
    </location>
</feature>
<feature type="region of interest" description="Disordered" evidence="2">
    <location>
        <begin position="66"/>
        <end position="173"/>
    </location>
</feature>
<protein>
    <submittedName>
        <fullName evidence="5">Metalloendopeptidase-like membrane protein</fullName>
    </submittedName>
</protein>
<dbReference type="STRING" id="13035.Dacsa_0148"/>
<dbReference type="InterPro" id="IPR016047">
    <property type="entry name" value="M23ase_b-sheet_dom"/>
</dbReference>
<name>K9YS68_DACS8</name>
<keyword evidence="6" id="KW-1185">Reference proteome</keyword>
<gene>
    <name evidence="5" type="ORF">Dacsa_0148</name>
</gene>
<feature type="region of interest" description="Disordered" evidence="2">
    <location>
        <begin position="581"/>
        <end position="602"/>
    </location>
</feature>
<dbReference type="EMBL" id="CP003944">
    <property type="protein sequence ID" value="AFZ48963.1"/>
    <property type="molecule type" value="Genomic_DNA"/>
</dbReference>
<dbReference type="PANTHER" id="PTHR21666:SF289">
    <property type="entry name" value="L-ALA--D-GLU ENDOPEPTIDASE"/>
    <property type="match status" value="1"/>
</dbReference>
<proteinExistence type="predicted"/>
<evidence type="ECO:0000313" key="5">
    <source>
        <dbReference type="EMBL" id="AFZ48963.1"/>
    </source>
</evidence>
<dbReference type="SUPFAM" id="SSF51261">
    <property type="entry name" value="Duplicated hybrid motif"/>
    <property type="match status" value="1"/>
</dbReference>
<evidence type="ECO:0000256" key="2">
    <source>
        <dbReference type="SAM" id="MobiDB-lite"/>
    </source>
</evidence>
<evidence type="ECO:0000313" key="6">
    <source>
        <dbReference type="Proteomes" id="UP000010482"/>
    </source>
</evidence>
<keyword evidence="3" id="KW-0472">Membrane</keyword>
<keyword evidence="3" id="KW-1133">Transmembrane helix</keyword>
<feature type="region of interest" description="Disordered" evidence="2">
    <location>
        <begin position="243"/>
        <end position="272"/>
    </location>
</feature>
<keyword evidence="1" id="KW-0732">Signal</keyword>
<dbReference type="OrthoDB" id="507840at2"/>
<dbReference type="GO" id="GO:0004222">
    <property type="term" value="F:metalloendopeptidase activity"/>
    <property type="evidence" value="ECO:0007669"/>
    <property type="project" value="TreeGrafter"/>
</dbReference>
<reference evidence="5" key="1">
    <citation type="submission" date="2012-04" db="EMBL/GenBank/DDBJ databases">
        <title>Finished genome of Dactylococcopsis salina PCC 8305.</title>
        <authorList>
            <consortium name="US DOE Joint Genome Institute"/>
            <person name="Gugger M."/>
            <person name="Coursin T."/>
            <person name="Rippka R."/>
            <person name="Tandeau De Marsac N."/>
            <person name="Huntemann M."/>
            <person name="Wei C.-L."/>
            <person name="Han J."/>
            <person name="Detter J.C."/>
            <person name="Han C."/>
            <person name="Tapia R."/>
            <person name="Daligault H."/>
            <person name="Chen A."/>
            <person name="Krypides N."/>
            <person name="Mavromatis K."/>
            <person name="Markowitz V."/>
            <person name="Szeto E."/>
            <person name="Ivanova N."/>
            <person name="Ovchinnikova G."/>
            <person name="Pagani I."/>
            <person name="Pati A."/>
            <person name="Goodwin L."/>
            <person name="Peters L."/>
            <person name="Pitluck S."/>
            <person name="Woyke T."/>
            <person name="Kerfeld C."/>
        </authorList>
    </citation>
    <scope>NUCLEOTIDE SEQUENCE [LARGE SCALE GENOMIC DNA]</scope>
    <source>
        <strain evidence="5">PCC 8305</strain>
    </source>
</reference>
<dbReference type="Gene3D" id="2.70.70.10">
    <property type="entry name" value="Glucose Permease (Domain IIA)"/>
    <property type="match status" value="1"/>
</dbReference>
<feature type="compositionally biased region" description="Polar residues" evidence="2">
    <location>
        <begin position="115"/>
        <end position="142"/>
    </location>
</feature>
<dbReference type="Proteomes" id="UP000010482">
    <property type="component" value="Chromosome"/>
</dbReference>
<sequence>MTQQLTSPHSSRVKGQSQLLLLQGLGYLLPLSFLSGGIVMAQSSVQPLPSFNQNDSSQLELIQASETQKEPLPAPDYESVPPMRLNEPDVQKTQSQPQPESKPKSKPKLKPIQPLVNSESNQVPEVSSESAPSTPKQPSTPTVKLEPREATEPNQTPETPEKQPSPSPLPEEKTTTTAINDFIDLNGYPEAGENSLPTPRVEVRDRSNDCTTVVENGKLTSGTCNLAETDSNSQQALVEIDQLPPLPQDFKQPDRSQTKKPRRIYTPPEDLPQLKLPGNGDSALLFPLSREVGISSNYGWRIHPIYGNRRFHTGTDFVAPEGTPVLATKSGRVVLADYTSGYGLIVGLRHDGNNESRYAHLSQIHVQPGQWVEQGTVIGRVGNTGLSTGPHLHFEWRIRKGSRWIAVNAGKQLLAARDNIDPSEIHFEAIADANQEVKGNNFLAYLPEILASLPSPPASWMSIPELSFLNRGNFNQAYERKASLASFSQRNNSVLVLPFSLPKVLASLFNWQPPQLFVQENLQRVSTGNQVSFRDQETAYRPPSSFENDPTVSDDKILGLVSEAESLESLSNLEALDTLNFSSPSEETPQAFSGKNSPIREK</sequence>
<feature type="domain" description="M23ase beta-sheet core" evidence="4">
    <location>
        <begin position="310"/>
        <end position="399"/>
    </location>
</feature>